<reference evidence="1 2" key="1">
    <citation type="journal article" date="2024" name="BMC Genomics">
        <title>De novo assembly and annotation of Popillia japonica's genome with initial clues to its potential as an invasive pest.</title>
        <authorList>
            <person name="Cucini C."/>
            <person name="Boschi S."/>
            <person name="Funari R."/>
            <person name="Cardaioli E."/>
            <person name="Iannotti N."/>
            <person name="Marturano G."/>
            <person name="Paoli F."/>
            <person name="Bruttini M."/>
            <person name="Carapelli A."/>
            <person name="Frati F."/>
            <person name="Nardi F."/>
        </authorList>
    </citation>
    <scope>NUCLEOTIDE SEQUENCE [LARGE SCALE GENOMIC DNA]</scope>
    <source>
        <strain evidence="1">DMR45628</strain>
    </source>
</reference>
<comment type="caution">
    <text evidence="1">The sequence shown here is derived from an EMBL/GenBank/DDBJ whole genome shotgun (WGS) entry which is preliminary data.</text>
</comment>
<evidence type="ECO:0000313" key="1">
    <source>
        <dbReference type="EMBL" id="KAK9659706.1"/>
    </source>
</evidence>
<evidence type="ECO:0000313" key="2">
    <source>
        <dbReference type="Proteomes" id="UP001458880"/>
    </source>
</evidence>
<dbReference type="Proteomes" id="UP001458880">
    <property type="component" value="Unassembled WGS sequence"/>
</dbReference>
<dbReference type="AlphaFoldDB" id="A0AAW1G870"/>
<feature type="non-terminal residue" evidence="1">
    <location>
        <position position="54"/>
    </location>
</feature>
<keyword evidence="2" id="KW-1185">Reference proteome</keyword>
<dbReference type="EMBL" id="JASPKY010005607">
    <property type="protein sequence ID" value="KAK9659706.1"/>
    <property type="molecule type" value="Genomic_DNA"/>
</dbReference>
<organism evidence="1 2">
    <name type="scientific">Popillia japonica</name>
    <name type="common">Japanese beetle</name>
    <dbReference type="NCBI Taxonomy" id="7064"/>
    <lineage>
        <taxon>Eukaryota</taxon>
        <taxon>Metazoa</taxon>
        <taxon>Ecdysozoa</taxon>
        <taxon>Arthropoda</taxon>
        <taxon>Hexapoda</taxon>
        <taxon>Insecta</taxon>
        <taxon>Pterygota</taxon>
        <taxon>Neoptera</taxon>
        <taxon>Endopterygota</taxon>
        <taxon>Coleoptera</taxon>
        <taxon>Polyphaga</taxon>
        <taxon>Scarabaeiformia</taxon>
        <taxon>Scarabaeidae</taxon>
        <taxon>Rutelinae</taxon>
        <taxon>Popillia</taxon>
    </lineage>
</organism>
<protein>
    <submittedName>
        <fullName evidence="1">Uncharacterized protein</fullName>
    </submittedName>
</protein>
<gene>
    <name evidence="1" type="ORF">QE152_g41599</name>
</gene>
<proteinExistence type="predicted"/>
<accession>A0AAW1G870</accession>
<name>A0AAW1G870_POPJA</name>
<sequence length="54" mass="6229">MDVSDDSFHDFFPTKLIKLNASHFKPTGFKFNKPTCTHCKNCIYEEIDAKDCEA</sequence>